<dbReference type="PANTHER" id="PTHR11705">
    <property type="entry name" value="PROTEASE FAMILY M14 CARBOXYPEPTIDASE A,B"/>
    <property type="match status" value="1"/>
</dbReference>
<evidence type="ECO:0000256" key="2">
    <source>
        <dbReference type="ARBA" id="ARBA00005988"/>
    </source>
</evidence>
<feature type="domain" description="Peptidase M14" evidence="9">
    <location>
        <begin position="161"/>
        <end position="470"/>
    </location>
</feature>
<accession>A0ABQ6IJU0</accession>
<dbReference type="PROSITE" id="PS52035">
    <property type="entry name" value="PEPTIDASE_M14"/>
    <property type="match status" value="1"/>
</dbReference>
<comment type="caution">
    <text evidence="10">The sequence shown here is derived from an EMBL/GenBank/DDBJ whole genome shotgun (WGS) entry which is preliminary data.</text>
</comment>
<dbReference type="CDD" id="cd03859">
    <property type="entry name" value="M14_CPT"/>
    <property type="match status" value="1"/>
</dbReference>
<keyword evidence="11" id="KW-1185">Reference proteome</keyword>
<evidence type="ECO:0000256" key="4">
    <source>
        <dbReference type="ARBA" id="ARBA00022801"/>
    </source>
</evidence>
<dbReference type="InterPro" id="IPR000834">
    <property type="entry name" value="Peptidase_M14"/>
</dbReference>
<comment type="cofactor">
    <cofactor evidence="1">
        <name>Zn(2+)</name>
        <dbReference type="ChEBI" id="CHEBI:29105"/>
    </cofactor>
</comment>
<proteinExistence type="inferred from homology"/>
<evidence type="ECO:0000313" key="11">
    <source>
        <dbReference type="Proteomes" id="UP001157126"/>
    </source>
</evidence>
<evidence type="ECO:0000313" key="10">
    <source>
        <dbReference type="EMBL" id="GMA38169.1"/>
    </source>
</evidence>
<organism evidence="10 11">
    <name type="scientific">Mobilicoccus caccae</name>
    <dbReference type="NCBI Taxonomy" id="1859295"/>
    <lineage>
        <taxon>Bacteria</taxon>
        <taxon>Bacillati</taxon>
        <taxon>Actinomycetota</taxon>
        <taxon>Actinomycetes</taxon>
        <taxon>Micrococcales</taxon>
        <taxon>Dermatophilaceae</taxon>
        <taxon>Mobilicoccus</taxon>
    </lineage>
</organism>
<dbReference type="SMART" id="SM00631">
    <property type="entry name" value="Zn_pept"/>
    <property type="match status" value="1"/>
</dbReference>
<evidence type="ECO:0000256" key="6">
    <source>
        <dbReference type="ARBA" id="ARBA00023049"/>
    </source>
</evidence>
<comment type="similarity">
    <text evidence="2 7">Belongs to the peptidase M14 family.</text>
</comment>
<dbReference type="Gene3D" id="2.60.120.380">
    <property type="match status" value="1"/>
</dbReference>
<dbReference type="EMBL" id="BSUO01000001">
    <property type="protein sequence ID" value="GMA38169.1"/>
    <property type="molecule type" value="Genomic_DNA"/>
</dbReference>
<evidence type="ECO:0000256" key="1">
    <source>
        <dbReference type="ARBA" id="ARBA00001947"/>
    </source>
</evidence>
<dbReference type="Gene3D" id="3.40.630.10">
    <property type="entry name" value="Zn peptidases"/>
    <property type="match status" value="1"/>
</dbReference>
<dbReference type="Pfam" id="PF00246">
    <property type="entry name" value="Peptidase_M14"/>
    <property type="match status" value="1"/>
</dbReference>
<name>A0ABQ6IJU0_9MICO</name>
<feature type="compositionally biased region" description="Basic residues" evidence="8">
    <location>
        <begin position="42"/>
        <end position="58"/>
    </location>
</feature>
<protein>
    <submittedName>
        <fullName evidence="10">Peptidase M14</fullName>
    </submittedName>
</protein>
<evidence type="ECO:0000256" key="7">
    <source>
        <dbReference type="PROSITE-ProRule" id="PRU01379"/>
    </source>
</evidence>
<evidence type="ECO:0000256" key="8">
    <source>
        <dbReference type="SAM" id="MobiDB-lite"/>
    </source>
</evidence>
<sequence>MTCVTIEAPVIRQRSRNANSLNTVHQTVDSFVRCVDRDGGHRPRRRSGRRAGSRRAHAVPRPSARATAPDAASLVTVHAPTKGARTKLVDLGFDTTSRMRAGGGLDVVLHGKADAARLKTAGYTWTVRTANLAAQQRANAAKDRAYDKATVRSPLPSGRTAYRTYDEYVADMKLLAEKYPKLVRMFTLPNKTVDGREVHGIEITENVDAIDDGKPVFLMAGAHHAREWPSSEATLEYAFDLLDNRASRVGDARAREIVKKTRTIFVPIVNVDGFIVSRDAVPKGDFSAQDYEMRRKNCSISVQTPADMRSGTCGDNPAGRLRGTDLNRNYPGFWGGPGASANWRSDTYRGDGPGSEPETDNIRKLVSGRQVVTLISNHTYSNLVLRPPSIMDTGLTPDEPLYKAFGAEMADPMGYVNQRSFELYDTSGSTEDWSYWNTGGLGFTFEIGAEGFHPPFADGVVAEYVGAKPAPGASKGGIREAFYRASMSTMNAERHSTLTGKAKPGHTLQIRKRFVSATSPVIGTDGIVGAPRYYEDTLTSTLRPKKDGRFTWSVNPSTRPVVAGRYGRDAVAPPQKAITLTNPDGVPAEGKTEETTFTVEAPPKADNGRVTIEVGWAGATGDTAIDWDVEIIGPDGKPAGSAGTTNQPEKAVMLDPVPGKYTVRVTNYKGGATADWTGKVTFASPQPATYSGIKESWTLTCTNARGKIVAMHDVVVDRGQKKNLGNNVCGRKG</sequence>
<evidence type="ECO:0000259" key="9">
    <source>
        <dbReference type="PROSITE" id="PS52035"/>
    </source>
</evidence>
<feature type="region of interest" description="Disordered" evidence="8">
    <location>
        <begin position="35"/>
        <end position="68"/>
    </location>
</feature>
<dbReference type="PANTHER" id="PTHR11705:SF143">
    <property type="entry name" value="SLL0236 PROTEIN"/>
    <property type="match status" value="1"/>
</dbReference>
<keyword evidence="5" id="KW-0862">Zinc</keyword>
<feature type="active site" description="Proton donor/acceptor" evidence="7">
    <location>
        <position position="446"/>
    </location>
</feature>
<dbReference type="SUPFAM" id="SSF53187">
    <property type="entry name" value="Zn-dependent exopeptidases"/>
    <property type="match status" value="1"/>
</dbReference>
<dbReference type="InterPro" id="IPR033810">
    <property type="entry name" value="Carboxypeptidase_T"/>
</dbReference>
<evidence type="ECO:0000256" key="3">
    <source>
        <dbReference type="ARBA" id="ARBA00022670"/>
    </source>
</evidence>
<dbReference type="Proteomes" id="UP001157126">
    <property type="component" value="Unassembled WGS sequence"/>
</dbReference>
<reference evidence="11" key="1">
    <citation type="journal article" date="2019" name="Int. J. Syst. Evol. Microbiol.">
        <title>The Global Catalogue of Microorganisms (GCM) 10K type strain sequencing project: providing services to taxonomists for standard genome sequencing and annotation.</title>
        <authorList>
            <consortium name="The Broad Institute Genomics Platform"/>
            <consortium name="The Broad Institute Genome Sequencing Center for Infectious Disease"/>
            <person name="Wu L."/>
            <person name="Ma J."/>
        </authorList>
    </citation>
    <scope>NUCLEOTIDE SEQUENCE [LARGE SCALE GENOMIC DNA]</scope>
    <source>
        <strain evidence="11">NBRC 113072</strain>
    </source>
</reference>
<keyword evidence="6" id="KW-0482">Metalloprotease</keyword>
<keyword evidence="4" id="KW-0378">Hydrolase</keyword>
<keyword evidence="3" id="KW-0645">Protease</keyword>
<gene>
    <name evidence="10" type="ORF">GCM10025883_02140</name>
</gene>
<evidence type="ECO:0000256" key="5">
    <source>
        <dbReference type="ARBA" id="ARBA00022833"/>
    </source>
</evidence>